<dbReference type="Proteomes" id="UP000000683">
    <property type="component" value="Chromosome"/>
</dbReference>
<keyword evidence="5 11" id="KW-0812">Transmembrane</keyword>
<dbReference type="PROSITE" id="PS52016">
    <property type="entry name" value="TONB_DEPENDENT_REC_3"/>
    <property type="match status" value="1"/>
</dbReference>
<evidence type="ECO:0000259" key="15">
    <source>
        <dbReference type="Pfam" id="PF07715"/>
    </source>
</evidence>
<evidence type="ECO:0000256" key="13">
    <source>
        <dbReference type="SAM" id="MobiDB-lite"/>
    </source>
</evidence>
<feature type="domain" description="TonB-dependent receptor-like beta-barrel" evidence="14">
    <location>
        <begin position="299"/>
        <end position="762"/>
    </location>
</feature>
<keyword evidence="2 11" id="KW-0813">Transport</keyword>
<evidence type="ECO:0000256" key="9">
    <source>
        <dbReference type="ARBA" id="ARBA00023136"/>
    </source>
</evidence>
<evidence type="ECO:0000256" key="4">
    <source>
        <dbReference type="ARBA" id="ARBA00022496"/>
    </source>
</evidence>
<dbReference type="SUPFAM" id="SSF56935">
    <property type="entry name" value="Porins"/>
    <property type="match status" value="1"/>
</dbReference>
<dbReference type="GO" id="GO:0009279">
    <property type="term" value="C:cell outer membrane"/>
    <property type="evidence" value="ECO:0007669"/>
    <property type="project" value="UniProtKB-SubCell"/>
</dbReference>
<evidence type="ECO:0000256" key="3">
    <source>
        <dbReference type="ARBA" id="ARBA00022452"/>
    </source>
</evidence>
<dbReference type="AlphaFoldDB" id="F5Z6L0"/>
<gene>
    <name evidence="16" type="ordered locus">ambt_20160</name>
</gene>
<keyword evidence="17" id="KW-1185">Reference proteome</keyword>
<comment type="subcellular location">
    <subcellularLocation>
        <location evidence="1 11">Cell outer membrane</location>
        <topology evidence="1 11">Multi-pass membrane protein</topology>
    </subcellularLocation>
</comment>
<dbReference type="Pfam" id="PF00593">
    <property type="entry name" value="TonB_dep_Rec_b-barrel"/>
    <property type="match status" value="1"/>
</dbReference>
<evidence type="ECO:0000256" key="7">
    <source>
        <dbReference type="ARBA" id="ARBA00023065"/>
    </source>
</evidence>
<evidence type="ECO:0000256" key="11">
    <source>
        <dbReference type="PROSITE-ProRule" id="PRU01360"/>
    </source>
</evidence>
<keyword evidence="4" id="KW-0410">Iron transport</keyword>
<feature type="region of interest" description="Disordered" evidence="13">
    <location>
        <begin position="269"/>
        <end position="289"/>
    </location>
</feature>
<evidence type="ECO:0000256" key="10">
    <source>
        <dbReference type="ARBA" id="ARBA00023237"/>
    </source>
</evidence>
<evidence type="ECO:0000256" key="12">
    <source>
        <dbReference type="RuleBase" id="RU003357"/>
    </source>
</evidence>
<dbReference type="eggNOG" id="COG4774">
    <property type="taxonomic scope" value="Bacteria"/>
</dbReference>
<proteinExistence type="inferred from homology"/>
<name>F5Z6L0_ALTNA</name>
<dbReference type="InterPro" id="IPR039426">
    <property type="entry name" value="TonB-dep_rcpt-like"/>
</dbReference>
<keyword evidence="10 11" id="KW-0998">Cell outer membrane</keyword>
<evidence type="ECO:0000256" key="6">
    <source>
        <dbReference type="ARBA" id="ARBA00023004"/>
    </source>
</evidence>
<dbReference type="GO" id="GO:0006826">
    <property type="term" value="P:iron ion transport"/>
    <property type="evidence" value="ECO:0007669"/>
    <property type="project" value="UniProtKB-KW"/>
</dbReference>
<protein>
    <submittedName>
        <fullName evidence="16">TonB-dependent receptor</fullName>
    </submittedName>
</protein>
<dbReference type="PANTHER" id="PTHR32552:SF81">
    <property type="entry name" value="TONB-DEPENDENT OUTER MEMBRANE RECEPTOR"/>
    <property type="match status" value="1"/>
</dbReference>
<keyword evidence="8 12" id="KW-0798">TonB box</keyword>
<dbReference type="HOGENOM" id="CLU_008287_15_0_6"/>
<keyword evidence="16" id="KW-0675">Receptor</keyword>
<dbReference type="Pfam" id="PF07715">
    <property type="entry name" value="Plug"/>
    <property type="match status" value="1"/>
</dbReference>
<dbReference type="CDD" id="cd01347">
    <property type="entry name" value="ligand_gated_channel"/>
    <property type="match status" value="1"/>
</dbReference>
<keyword evidence="6" id="KW-0408">Iron</keyword>
<evidence type="ECO:0000256" key="2">
    <source>
        <dbReference type="ARBA" id="ARBA00022448"/>
    </source>
</evidence>
<dbReference type="Gene3D" id="2.40.170.20">
    <property type="entry name" value="TonB-dependent receptor, beta-barrel domain"/>
    <property type="match status" value="1"/>
</dbReference>
<evidence type="ECO:0000256" key="5">
    <source>
        <dbReference type="ARBA" id="ARBA00022692"/>
    </source>
</evidence>
<evidence type="ECO:0000256" key="1">
    <source>
        <dbReference type="ARBA" id="ARBA00004571"/>
    </source>
</evidence>
<dbReference type="PANTHER" id="PTHR32552">
    <property type="entry name" value="FERRICHROME IRON RECEPTOR-RELATED"/>
    <property type="match status" value="1"/>
</dbReference>
<dbReference type="KEGG" id="alt:ambt_20160"/>
<dbReference type="RefSeq" id="WP_013786433.1">
    <property type="nucleotide sequence ID" value="NC_015554.1"/>
</dbReference>
<keyword evidence="3 11" id="KW-1134">Transmembrane beta strand</keyword>
<organism evidence="16 17">
    <name type="scientific">Alteromonas naphthalenivorans</name>
    <dbReference type="NCBI Taxonomy" id="715451"/>
    <lineage>
        <taxon>Bacteria</taxon>
        <taxon>Pseudomonadati</taxon>
        <taxon>Pseudomonadota</taxon>
        <taxon>Gammaproteobacteria</taxon>
        <taxon>Alteromonadales</taxon>
        <taxon>Alteromonadaceae</taxon>
        <taxon>Alteromonas/Salinimonas group</taxon>
        <taxon>Alteromonas</taxon>
    </lineage>
</organism>
<evidence type="ECO:0000313" key="16">
    <source>
        <dbReference type="EMBL" id="AEF05523.1"/>
    </source>
</evidence>
<reference evidence="16 17" key="1">
    <citation type="journal article" date="2011" name="J. Bacteriol.">
        <title>Complete genome sequence of the polycyclic aromatic hydrocarbon-degrading bacterium Alteromonas sp. strain SN2.</title>
        <authorList>
            <person name="Jin H.M."/>
            <person name="Jeong H."/>
            <person name="Moon E.J."/>
            <person name="Math R.K."/>
            <person name="Lee K."/>
            <person name="Kim H.J."/>
            <person name="Jeon C.O."/>
            <person name="Oh T.K."/>
            <person name="Kim J.F."/>
        </authorList>
    </citation>
    <scope>NUCLEOTIDE SEQUENCE [LARGE SCALE GENOMIC DNA]</scope>
    <source>
        <strain evidence="17">JCM 17741 / KACC 18427 / KCTC 11700BP / SN2</strain>
    </source>
</reference>
<evidence type="ECO:0000256" key="8">
    <source>
        <dbReference type="ARBA" id="ARBA00023077"/>
    </source>
</evidence>
<accession>F5Z6L0</accession>
<comment type="similarity">
    <text evidence="11 12">Belongs to the TonB-dependent receptor family.</text>
</comment>
<feature type="domain" description="TonB-dependent receptor plug" evidence="15">
    <location>
        <begin position="55"/>
        <end position="163"/>
    </location>
</feature>
<keyword evidence="9 11" id="KW-0472">Membrane</keyword>
<dbReference type="InterPro" id="IPR036942">
    <property type="entry name" value="Beta-barrel_TonB_sf"/>
</dbReference>
<dbReference type="EMBL" id="CP002339">
    <property type="protein sequence ID" value="AEF05523.1"/>
    <property type="molecule type" value="Genomic_DNA"/>
</dbReference>
<dbReference type="InterPro" id="IPR000531">
    <property type="entry name" value="Beta-barrel_TonB"/>
</dbReference>
<sequence length="796" mass="88014">MLLRPSTLHSSITRALAIGTCMTIGFAASAQEAEPAEPKGLEKITVTSQKRVESLNEVPVAVSVLREDQINAAFSNNIEGLQALVPSVSFRKGNTTRNSAITVRGIGTISFSVAAEPSVSTVVDGVVLGRAGQAFVDLYDLERIEVLRGPQGTLFGKNASAGVVNITTKRPSDEFEGTAEVSLFQDNEYRLKTSLSGALNDNVNGSLTVLKSQFDGYIKNVYNNEMTNGYDKEGVRAMLDMEAGNDTDVLFIFENVKSDDSCCADLELSPSGRHPDSEALPNSTGTGDLDLEQRLIDHDFETRTLDETTGFSMQVDTMFGDHQFTSITAYRDWDNTEFREGDFTSTAGTRPFPVFGEPFQLHDIGAQNWKQTSQEFRIASPVGEAFDYQVGAFWWTQKSERNFTRDASCQNNDLQFPKAISAYLTDTLGIADPTDDQVNQFIADEGLSCNSNDIVSATAYMETQFDNWALFADGKYHINDDLRLLFGIRYTDDEVSYSHNRSSNDQYSRTGVGVRSFDTDYSGKTDETNVSGKLGVQYDLTDNSMTYFTFSQGYKGPAFNVFYNMSDTDTLPIGEETSDAYELGYKYASRDIIFNAAIFRTDIDGFQANNSELLDGVTITRLTNAGSVTTQGFEFDFMWQATDNLSLTGGLSKVDAEVDEFLCPITDTDIDNPCTGSSGADLPFSPDLKYSVTGEYLWEMDNMDIILNGSYVYTDEMFVGAPGAFAEENDPAVLPDYAILNASLAFSFQDDDYRISLIGKNLTDESYVTTYSGDNFRYQIPRDADRYFGVQLRARF</sequence>
<keyword evidence="7" id="KW-0406">Ion transport</keyword>
<dbReference type="OrthoDB" id="7051185at2"/>
<dbReference type="InterPro" id="IPR012910">
    <property type="entry name" value="Plug_dom"/>
</dbReference>
<evidence type="ECO:0000259" key="14">
    <source>
        <dbReference type="Pfam" id="PF00593"/>
    </source>
</evidence>
<evidence type="ECO:0000313" key="17">
    <source>
        <dbReference type="Proteomes" id="UP000000683"/>
    </source>
</evidence>